<keyword evidence="4" id="KW-1185">Reference proteome</keyword>
<comment type="caution">
    <text evidence="3">The sequence shown here is derived from an EMBL/GenBank/DDBJ whole genome shotgun (WGS) entry which is preliminary data.</text>
</comment>
<gene>
    <name evidence="3" type="ORF">BCF33_1734</name>
</gene>
<dbReference type="InterPro" id="IPR029052">
    <property type="entry name" value="Metallo-depent_PP-like"/>
</dbReference>
<dbReference type="InterPro" id="IPR004843">
    <property type="entry name" value="Calcineurin-like_PHP"/>
</dbReference>
<reference evidence="3 4" key="1">
    <citation type="submission" date="2018-03" db="EMBL/GenBank/DDBJ databases">
        <title>Genomic Encyclopedia of Archaeal and Bacterial Type Strains, Phase II (KMG-II): from individual species to whole genera.</title>
        <authorList>
            <person name="Goeker M."/>
        </authorList>
    </citation>
    <scope>NUCLEOTIDE SEQUENCE [LARGE SCALE GENOMIC DNA]</scope>
    <source>
        <strain evidence="3 4">DSM 29318</strain>
    </source>
</reference>
<dbReference type="OrthoDB" id="9807890at2"/>
<dbReference type="GO" id="GO:0008803">
    <property type="term" value="F:bis(5'-nucleosyl)-tetraphosphatase (symmetrical) activity"/>
    <property type="evidence" value="ECO:0007669"/>
    <property type="project" value="TreeGrafter"/>
</dbReference>
<sequence length="270" mass="29050">MTGQVHAIGDVHGHLGKLDRALTLVEADGGAGGRTVLVGDLVDRGPDGRAVIERLMRGQAEGRDWTVLLGNHDRFLLRALRHGSLHEEDHPEVPRWRALVGADGTVGALRAAGPSWLSPSMGGAATLASYGVDVADERKVAGILADARRLVPESHLDRLEGLPLLHEAGDLLFVHAGIRPGVPLSEQDEEDLVWIRHPFLDHDAPMGRLVVHGHTPERFPVHYGNRVAIDAGAAFGRPLVPVAFEGTDAFTMDEGGRTPLRPPEGAPNWR</sequence>
<dbReference type="GO" id="GO:0016791">
    <property type="term" value="F:phosphatase activity"/>
    <property type="evidence" value="ECO:0007669"/>
    <property type="project" value="TreeGrafter"/>
</dbReference>
<evidence type="ECO:0000313" key="3">
    <source>
        <dbReference type="EMBL" id="PRY92871.1"/>
    </source>
</evidence>
<proteinExistence type="predicted"/>
<feature type="compositionally biased region" description="Pro residues" evidence="1">
    <location>
        <begin position="260"/>
        <end position="270"/>
    </location>
</feature>
<dbReference type="PANTHER" id="PTHR42850:SF4">
    <property type="entry name" value="ZINC-DEPENDENT ENDOPOLYPHOSPHATASE"/>
    <property type="match status" value="1"/>
</dbReference>
<dbReference type="InterPro" id="IPR050126">
    <property type="entry name" value="Ap4A_hydrolase"/>
</dbReference>
<name>A0A2T0X1R0_9RHOB</name>
<evidence type="ECO:0000259" key="2">
    <source>
        <dbReference type="Pfam" id="PF00149"/>
    </source>
</evidence>
<dbReference type="Proteomes" id="UP000238801">
    <property type="component" value="Unassembled WGS sequence"/>
</dbReference>
<dbReference type="AlphaFoldDB" id="A0A2T0X1R0"/>
<accession>A0A2T0X1R0</accession>
<feature type="domain" description="Calcineurin-like phosphoesterase" evidence="2">
    <location>
        <begin position="5"/>
        <end position="218"/>
    </location>
</feature>
<evidence type="ECO:0000256" key="1">
    <source>
        <dbReference type="SAM" id="MobiDB-lite"/>
    </source>
</evidence>
<dbReference type="GO" id="GO:0110154">
    <property type="term" value="P:RNA decapping"/>
    <property type="evidence" value="ECO:0007669"/>
    <property type="project" value="TreeGrafter"/>
</dbReference>
<dbReference type="Pfam" id="PF00149">
    <property type="entry name" value="Metallophos"/>
    <property type="match status" value="1"/>
</dbReference>
<protein>
    <submittedName>
        <fullName evidence="3">Serine/threonine protein phosphatase 1</fullName>
    </submittedName>
</protein>
<feature type="region of interest" description="Disordered" evidence="1">
    <location>
        <begin position="250"/>
        <end position="270"/>
    </location>
</feature>
<dbReference type="EMBL" id="PVTT01000002">
    <property type="protein sequence ID" value="PRY92871.1"/>
    <property type="molecule type" value="Genomic_DNA"/>
</dbReference>
<evidence type="ECO:0000313" key="4">
    <source>
        <dbReference type="Proteomes" id="UP000238801"/>
    </source>
</evidence>
<dbReference type="PANTHER" id="PTHR42850">
    <property type="entry name" value="METALLOPHOSPHOESTERASE"/>
    <property type="match status" value="1"/>
</dbReference>
<dbReference type="Gene3D" id="3.60.21.10">
    <property type="match status" value="1"/>
</dbReference>
<organism evidence="3 4">
    <name type="scientific">Hasllibacter halocynthiae</name>
    <dbReference type="NCBI Taxonomy" id="595589"/>
    <lineage>
        <taxon>Bacteria</taxon>
        <taxon>Pseudomonadati</taxon>
        <taxon>Pseudomonadota</taxon>
        <taxon>Alphaproteobacteria</taxon>
        <taxon>Rhodobacterales</taxon>
        <taxon>Roseobacteraceae</taxon>
        <taxon>Hasllibacter</taxon>
    </lineage>
</organism>
<dbReference type="RefSeq" id="WP_106160528.1">
    <property type="nucleotide sequence ID" value="NZ_PVTT01000002.1"/>
</dbReference>
<dbReference type="SUPFAM" id="SSF56300">
    <property type="entry name" value="Metallo-dependent phosphatases"/>
    <property type="match status" value="1"/>
</dbReference>
<dbReference type="GO" id="GO:0005737">
    <property type="term" value="C:cytoplasm"/>
    <property type="evidence" value="ECO:0007669"/>
    <property type="project" value="TreeGrafter"/>
</dbReference>